<protein>
    <submittedName>
        <fullName evidence="3">Putative cupredoxin</fullName>
    </submittedName>
</protein>
<accession>A0A396HY89</accession>
<sequence>MEVLSLNKNMLLKMIMMAMMWSMAKSVRHDVGGDDHGWNTNINMTKWSSDKHFHLNEWLCKFFFLFLLFHFFIFLVFLVIPLFMLITRLIGLHITYLNLIRL</sequence>
<dbReference type="Proteomes" id="UP000265566">
    <property type="component" value="Chromosome 5"/>
</dbReference>
<evidence type="ECO:0000313" key="3">
    <source>
        <dbReference type="EMBL" id="RHN57478.1"/>
    </source>
</evidence>
<keyword evidence="1" id="KW-0472">Membrane</keyword>
<dbReference type="EMBL" id="PSQE01000005">
    <property type="protein sequence ID" value="RHN57478.1"/>
    <property type="molecule type" value="Genomic_DNA"/>
</dbReference>
<reference evidence="3" key="1">
    <citation type="journal article" date="2018" name="Nat. Plants">
        <title>Whole-genome landscape of Medicago truncatula symbiotic genes.</title>
        <authorList>
            <person name="Pecrix Y."/>
            <person name="Gamas P."/>
            <person name="Carrere S."/>
        </authorList>
    </citation>
    <scope>NUCLEOTIDE SEQUENCE</scope>
    <source>
        <tissue evidence="3">Leaves</tissue>
    </source>
</reference>
<keyword evidence="2" id="KW-0732">Signal</keyword>
<feature type="chain" id="PRO_5017177786" evidence="2">
    <location>
        <begin position="27"/>
        <end position="102"/>
    </location>
</feature>
<keyword evidence="1" id="KW-1133">Transmembrane helix</keyword>
<evidence type="ECO:0000256" key="2">
    <source>
        <dbReference type="SAM" id="SignalP"/>
    </source>
</evidence>
<dbReference type="AlphaFoldDB" id="A0A396HY89"/>
<proteinExistence type="predicted"/>
<feature type="transmembrane region" description="Helical" evidence="1">
    <location>
        <begin position="62"/>
        <end position="86"/>
    </location>
</feature>
<comment type="caution">
    <text evidence="3">The sequence shown here is derived from an EMBL/GenBank/DDBJ whole genome shotgun (WGS) entry which is preliminary data.</text>
</comment>
<evidence type="ECO:0000256" key="1">
    <source>
        <dbReference type="SAM" id="Phobius"/>
    </source>
</evidence>
<organism evidence="3">
    <name type="scientific">Medicago truncatula</name>
    <name type="common">Barrel medic</name>
    <name type="synonym">Medicago tribuloides</name>
    <dbReference type="NCBI Taxonomy" id="3880"/>
    <lineage>
        <taxon>Eukaryota</taxon>
        <taxon>Viridiplantae</taxon>
        <taxon>Streptophyta</taxon>
        <taxon>Embryophyta</taxon>
        <taxon>Tracheophyta</taxon>
        <taxon>Spermatophyta</taxon>
        <taxon>Magnoliopsida</taxon>
        <taxon>eudicotyledons</taxon>
        <taxon>Gunneridae</taxon>
        <taxon>Pentapetalae</taxon>
        <taxon>rosids</taxon>
        <taxon>fabids</taxon>
        <taxon>Fabales</taxon>
        <taxon>Fabaceae</taxon>
        <taxon>Papilionoideae</taxon>
        <taxon>50 kb inversion clade</taxon>
        <taxon>NPAAA clade</taxon>
        <taxon>Hologalegina</taxon>
        <taxon>IRL clade</taxon>
        <taxon>Trifolieae</taxon>
        <taxon>Medicago</taxon>
    </lineage>
</organism>
<feature type="signal peptide" evidence="2">
    <location>
        <begin position="1"/>
        <end position="26"/>
    </location>
</feature>
<keyword evidence="1" id="KW-0812">Transmembrane</keyword>
<name>A0A396HY89_MEDTR</name>
<gene>
    <name evidence="3" type="ORF">MtrunA17_Chr5g0440811</name>
</gene>
<dbReference type="Gramene" id="rna33025">
    <property type="protein sequence ID" value="RHN57478.1"/>
    <property type="gene ID" value="gene33025"/>
</dbReference>